<proteinExistence type="predicted"/>
<dbReference type="InterPro" id="IPR029058">
    <property type="entry name" value="AB_hydrolase_fold"/>
</dbReference>
<dbReference type="SUPFAM" id="SSF53474">
    <property type="entry name" value="alpha/beta-Hydrolases"/>
    <property type="match status" value="1"/>
</dbReference>
<dbReference type="RefSeq" id="WP_145794618.1">
    <property type="nucleotide sequence ID" value="NZ_BAAABR010000047.1"/>
</dbReference>
<dbReference type="InterPro" id="IPR000073">
    <property type="entry name" value="AB_hydrolase_1"/>
</dbReference>
<evidence type="ECO:0000259" key="1">
    <source>
        <dbReference type="Pfam" id="PF12697"/>
    </source>
</evidence>
<dbReference type="AlphaFoldDB" id="A0A561EXJ9"/>
<accession>A0A561EXJ9</accession>
<dbReference type="OrthoDB" id="3249793at2"/>
<protein>
    <submittedName>
        <fullName evidence="2">Pimeloyl-ACP methyl ester carboxylesterase</fullName>
    </submittedName>
</protein>
<comment type="caution">
    <text evidence="2">The sequence shown here is derived from an EMBL/GenBank/DDBJ whole genome shotgun (WGS) entry which is preliminary data.</text>
</comment>
<dbReference type="GO" id="GO:0003824">
    <property type="term" value="F:catalytic activity"/>
    <property type="evidence" value="ECO:0007669"/>
    <property type="project" value="UniProtKB-ARBA"/>
</dbReference>
<organism evidence="2 3">
    <name type="scientific">Kitasatospora atroaurantiaca</name>
    <dbReference type="NCBI Taxonomy" id="285545"/>
    <lineage>
        <taxon>Bacteria</taxon>
        <taxon>Bacillati</taxon>
        <taxon>Actinomycetota</taxon>
        <taxon>Actinomycetes</taxon>
        <taxon>Kitasatosporales</taxon>
        <taxon>Streptomycetaceae</taxon>
        <taxon>Kitasatospora</taxon>
    </lineage>
</organism>
<feature type="domain" description="AB hydrolase-1" evidence="1">
    <location>
        <begin position="17"/>
        <end position="239"/>
    </location>
</feature>
<name>A0A561EXJ9_9ACTN</name>
<dbReference type="Gene3D" id="3.40.50.1820">
    <property type="entry name" value="alpha/beta hydrolase"/>
    <property type="match status" value="1"/>
</dbReference>
<reference evidence="2 3" key="1">
    <citation type="submission" date="2019-06" db="EMBL/GenBank/DDBJ databases">
        <title>Sequencing the genomes of 1000 actinobacteria strains.</title>
        <authorList>
            <person name="Klenk H.-P."/>
        </authorList>
    </citation>
    <scope>NUCLEOTIDE SEQUENCE [LARGE SCALE GENOMIC DNA]</scope>
    <source>
        <strain evidence="2 3">DSM 41649</strain>
    </source>
</reference>
<keyword evidence="3" id="KW-1185">Reference proteome</keyword>
<dbReference type="Pfam" id="PF12697">
    <property type="entry name" value="Abhydrolase_6"/>
    <property type="match status" value="1"/>
</dbReference>
<evidence type="ECO:0000313" key="2">
    <source>
        <dbReference type="EMBL" id="TWE20338.1"/>
    </source>
</evidence>
<dbReference type="PANTHER" id="PTHR43689">
    <property type="entry name" value="HYDROLASE"/>
    <property type="match status" value="1"/>
</dbReference>
<sequence length="256" mass="26915">MEPDLTFDRRGEGRPYLLLHGGAGPHSVAAFAELLAGHGPGQVITPTHPGFAGTPRPDGLDGIGGLAALYRDLLDRLDLEDVTLVGNSIGGWIAAELALLHSPRVSAVVLVNAVGIAVDESPITDIFGLSPAELSQLAYHDPAPFHVDPASLSEQQSAALAANRRTLAVYGGSPSMGDPHLRARLADVTTPTLVLWGESDGIVRPAYGRAYAEAIPGAEFHLIPAAGHLPQLETPHQLLAHVRTFTEAHGQVTHPR</sequence>
<evidence type="ECO:0000313" key="3">
    <source>
        <dbReference type="Proteomes" id="UP000318416"/>
    </source>
</evidence>
<dbReference type="PANTHER" id="PTHR43689:SF8">
    <property type="entry name" value="ALPHA_BETA-HYDROLASES SUPERFAMILY PROTEIN"/>
    <property type="match status" value="1"/>
</dbReference>
<dbReference type="Proteomes" id="UP000318416">
    <property type="component" value="Unassembled WGS sequence"/>
</dbReference>
<dbReference type="EMBL" id="VIVR01000001">
    <property type="protein sequence ID" value="TWE20338.1"/>
    <property type="molecule type" value="Genomic_DNA"/>
</dbReference>
<dbReference type="PRINTS" id="PR00111">
    <property type="entry name" value="ABHYDROLASE"/>
</dbReference>
<gene>
    <name evidence="2" type="ORF">FB465_5487</name>
</gene>